<name>A0A7S9D910_9BRAD</name>
<reference evidence="2 3" key="1">
    <citation type="submission" date="2020-09" db="EMBL/GenBank/DDBJ databases">
        <title>Complete genomes of bradyrhizobia occurring on native shrubby legumes in Australia.</title>
        <authorList>
            <person name="Lafay B."/>
        </authorList>
    </citation>
    <scope>NUCLEOTIDE SEQUENCE [LARGE SCALE GENOMIC DNA]</scope>
    <source>
        <strain evidence="2 3">BDV5040</strain>
    </source>
</reference>
<dbReference type="Proteomes" id="UP000594621">
    <property type="component" value="Chromosome"/>
</dbReference>
<accession>A0A7S9D910</accession>
<feature type="region of interest" description="Disordered" evidence="1">
    <location>
        <begin position="1"/>
        <end position="26"/>
    </location>
</feature>
<evidence type="ECO:0000313" key="2">
    <source>
        <dbReference type="EMBL" id="QPF93357.1"/>
    </source>
</evidence>
<dbReference type="EMBL" id="CP061379">
    <property type="protein sequence ID" value="QPF93357.1"/>
    <property type="molecule type" value="Genomic_DNA"/>
</dbReference>
<dbReference type="RefSeq" id="WP_195802870.1">
    <property type="nucleotide sequence ID" value="NZ_CP061379.1"/>
</dbReference>
<feature type="compositionally biased region" description="Basic and acidic residues" evidence="1">
    <location>
        <begin position="1"/>
        <end position="21"/>
    </location>
</feature>
<proteinExistence type="predicted"/>
<dbReference type="AlphaFoldDB" id="A0A7S9D910"/>
<evidence type="ECO:0000313" key="3">
    <source>
        <dbReference type="Proteomes" id="UP000594621"/>
    </source>
</evidence>
<evidence type="ECO:0000256" key="1">
    <source>
        <dbReference type="SAM" id="MobiDB-lite"/>
    </source>
</evidence>
<keyword evidence="3" id="KW-1185">Reference proteome</keyword>
<organism evidence="2 3">
    <name type="scientific">Bradyrhizobium commune</name>
    <dbReference type="NCBI Taxonomy" id="83627"/>
    <lineage>
        <taxon>Bacteria</taxon>
        <taxon>Pseudomonadati</taxon>
        <taxon>Pseudomonadota</taxon>
        <taxon>Alphaproteobacteria</taxon>
        <taxon>Hyphomicrobiales</taxon>
        <taxon>Nitrobacteraceae</taxon>
        <taxon>Bradyrhizobium</taxon>
    </lineage>
</organism>
<gene>
    <name evidence="2" type="ORF">IC761_08835</name>
</gene>
<dbReference type="KEGG" id="bcou:IC761_08835"/>
<protein>
    <submittedName>
        <fullName evidence="2">Uncharacterized protein</fullName>
    </submittedName>
</protein>
<sequence>MRSRRWRFDHTRREKDDRYPDPDNPGMMCRDFKIGGITGSDCSNF</sequence>